<evidence type="ECO:0000313" key="1">
    <source>
        <dbReference type="EMBL" id="KAF2689238.1"/>
    </source>
</evidence>
<dbReference type="Proteomes" id="UP000799291">
    <property type="component" value="Unassembled WGS sequence"/>
</dbReference>
<evidence type="ECO:0000313" key="2">
    <source>
        <dbReference type="Proteomes" id="UP000799291"/>
    </source>
</evidence>
<accession>A0A6G1JFM5</accession>
<proteinExistence type="predicted"/>
<dbReference type="AlphaFoldDB" id="A0A6G1JFM5"/>
<keyword evidence="2" id="KW-1185">Reference proteome</keyword>
<reference evidence="1" key="1">
    <citation type="journal article" date="2020" name="Stud. Mycol.">
        <title>101 Dothideomycetes genomes: a test case for predicting lifestyles and emergence of pathogens.</title>
        <authorList>
            <person name="Haridas S."/>
            <person name="Albert R."/>
            <person name="Binder M."/>
            <person name="Bloem J."/>
            <person name="Labutti K."/>
            <person name="Salamov A."/>
            <person name="Andreopoulos B."/>
            <person name="Baker S."/>
            <person name="Barry K."/>
            <person name="Bills G."/>
            <person name="Bluhm B."/>
            <person name="Cannon C."/>
            <person name="Castanera R."/>
            <person name="Culley D."/>
            <person name="Daum C."/>
            <person name="Ezra D."/>
            <person name="Gonzalez J."/>
            <person name="Henrissat B."/>
            <person name="Kuo A."/>
            <person name="Liang C."/>
            <person name="Lipzen A."/>
            <person name="Lutzoni F."/>
            <person name="Magnuson J."/>
            <person name="Mondo S."/>
            <person name="Nolan M."/>
            <person name="Ohm R."/>
            <person name="Pangilinan J."/>
            <person name="Park H.-J."/>
            <person name="Ramirez L."/>
            <person name="Alfaro M."/>
            <person name="Sun H."/>
            <person name="Tritt A."/>
            <person name="Yoshinaga Y."/>
            <person name="Zwiers L.-H."/>
            <person name="Turgeon B."/>
            <person name="Goodwin S."/>
            <person name="Spatafora J."/>
            <person name="Crous P."/>
            <person name="Grigoriev I."/>
        </authorList>
    </citation>
    <scope>NUCLEOTIDE SEQUENCE</scope>
    <source>
        <strain evidence="1">CBS 122367</strain>
    </source>
</reference>
<protein>
    <submittedName>
        <fullName evidence="1">Uncharacterized protein</fullName>
    </submittedName>
</protein>
<organism evidence="1 2">
    <name type="scientific">Lentithecium fluviatile CBS 122367</name>
    <dbReference type="NCBI Taxonomy" id="1168545"/>
    <lineage>
        <taxon>Eukaryota</taxon>
        <taxon>Fungi</taxon>
        <taxon>Dikarya</taxon>
        <taxon>Ascomycota</taxon>
        <taxon>Pezizomycotina</taxon>
        <taxon>Dothideomycetes</taxon>
        <taxon>Pleosporomycetidae</taxon>
        <taxon>Pleosporales</taxon>
        <taxon>Massarineae</taxon>
        <taxon>Lentitheciaceae</taxon>
        <taxon>Lentithecium</taxon>
    </lineage>
</organism>
<name>A0A6G1JFM5_9PLEO</name>
<sequence length="184" mass="19916">MFWTVEFGSPGVGTLARQSLALSTRAEGRGVLAVHRLHPRRDQITLPTGWKAVESLRTITAAQRAEALPAQISAPLAASRISSWFVMQGRNFEPACIRSSHFEVSSAISTAVAVLDQSGIALGNAFESGVWHSVFGVTPRFHIDAAPGCQRIPSAYPELRRSTLLRLLITSPRHDNPGNAVLTH</sequence>
<dbReference type="EMBL" id="MU005572">
    <property type="protein sequence ID" value="KAF2689238.1"/>
    <property type="molecule type" value="Genomic_DNA"/>
</dbReference>
<gene>
    <name evidence="1" type="ORF">K458DRAFT_383897</name>
</gene>